<dbReference type="EMBL" id="CM047584">
    <property type="protein sequence ID" value="KAI9911846.1"/>
    <property type="molecule type" value="Genomic_DNA"/>
</dbReference>
<reference evidence="1 2" key="1">
    <citation type="journal article" date="2022" name="bioRxiv">
        <title>The genome of the oomycete Peronosclerospora sorghi, a cosmopolitan pathogen of maize and sorghum, is inflated with dispersed pseudogenes.</title>
        <authorList>
            <person name="Fletcher K."/>
            <person name="Martin F."/>
            <person name="Isakeit T."/>
            <person name="Cavanaugh K."/>
            <person name="Magill C."/>
            <person name="Michelmore R."/>
        </authorList>
    </citation>
    <scope>NUCLEOTIDE SEQUENCE [LARGE SCALE GENOMIC DNA]</scope>
    <source>
        <strain evidence="1">P6</strain>
    </source>
</reference>
<proteinExistence type="predicted"/>
<name>A0ACC0W0I0_9STRA</name>
<evidence type="ECO:0000313" key="2">
    <source>
        <dbReference type="Proteomes" id="UP001163321"/>
    </source>
</evidence>
<keyword evidence="2" id="KW-1185">Reference proteome</keyword>
<dbReference type="Proteomes" id="UP001163321">
    <property type="component" value="Chromosome 5"/>
</dbReference>
<protein>
    <submittedName>
        <fullName evidence="1">Uncharacterized protein</fullName>
    </submittedName>
</protein>
<accession>A0ACC0W0I0</accession>
<gene>
    <name evidence="1" type="ORF">PsorP6_009048</name>
</gene>
<evidence type="ECO:0000313" key="1">
    <source>
        <dbReference type="EMBL" id="KAI9911846.1"/>
    </source>
</evidence>
<organism evidence="1 2">
    <name type="scientific">Peronosclerospora sorghi</name>
    <dbReference type="NCBI Taxonomy" id="230839"/>
    <lineage>
        <taxon>Eukaryota</taxon>
        <taxon>Sar</taxon>
        <taxon>Stramenopiles</taxon>
        <taxon>Oomycota</taxon>
        <taxon>Peronosporomycetes</taxon>
        <taxon>Peronosporales</taxon>
        <taxon>Peronosporaceae</taxon>
        <taxon>Peronosclerospora</taxon>
    </lineage>
</organism>
<sequence>MVDRHDIVVRAREHENVGRLKVLLLYHIERLHLSHETRKYCKEYPILIVYGASGLEGNVVIYDVENHRELSLDPGGEKFQAEVDYSMSLVGVILLALIGLVNAIWIATATTDELKAKDASWKHLRRVFIFLDAVR</sequence>
<comment type="caution">
    <text evidence="1">The sequence shown here is derived from an EMBL/GenBank/DDBJ whole genome shotgun (WGS) entry which is preliminary data.</text>
</comment>